<gene>
    <name evidence="2" type="ORF">COLO4_34795</name>
</gene>
<dbReference type="Gene3D" id="3.30.559.10">
    <property type="entry name" value="Chloramphenicol acetyltransferase-like domain"/>
    <property type="match status" value="2"/>
</dbReference>
<accession>A0A1R3GJI4</accession>
<sequence>MNPPVVRCISECFVKPHSVSEESKHPYYLTPWDLAMISLEYVQKGLLFAKPRDKDQEDLMKNILERLKQSLSLALVHFYPLAGRLVTKREKNQNPPCYYVFVDCNNSPGAKLVHAAAVDMTVSDVLSPTYVPLVVRSFFDLDGAINHDGHGNNPLLSIQVTELVDGVFIGCSMNHAIVDGTSFGHFFNALSEIFQGDDNINVRKISRLPMLKRWFPDNHGPLISLPFTHQDEFITKSEAQAQAQAPQLLERIFHFSEESIAKLKARANWESNTTKISSFQSLSAFLWRSITKARRFRSDRITNCKLAIDNRSRLEPTLSKDFFGNLYQTVKAVATAGELLEHNLGWAAWKLHQAEVNHTDKSVHEFVNDWFHSHFVYQLGQLFNSSSVMIGNSPRFNNYGNEFGLGKALTLRSGSGNKLDGKVTLYQGRESEGSMDLEVCLPAHSMHDLESDEEFMSFVSSSIEA</sequence>
<dbReference type="AlphaFoldDB" id="A0A1R3GJI4"/>
<name>A0A1R3GJI4_9ROSI</name>
<dbReference type="PANTHER" id="PTHR31896">
    <property type="entry name" value="FAMILY REGULATORY PROTEIN, PUTATIVE (AFU_ORTHOLOGUE AFUA_3G14730)-RELATED"/>
    <property type="match status" value="1"/>
</dbReference>
<proteinExistence type="predicted"/>
<keyword evidence="1 2" id="KW-0808">Transferase</keyword>
<dbReference type="InterPro" id="IPR051283">
    <property type="entry name" value="Sec_Metabolite_Acyltrans"/>
</dbReference>
<dbReference type="InterPro" id="IPR023213">
    <property type="entry name" value="CAT-like_dom_sf"/>
</dbReference>
<dbReference type="OrthoDB" id="1862401at2759"/>
<evidence type="ECO:0000313" key="2">
    <source>
        <dbReference type="EMBL" id="OMO58209.1"/>
    </source>
</evidence>
<dbReference type="EMBL" id="AWUE01022442">
    <property type="protein sequence ID" value="OMO58209.1"/>
    <property type="molecule type" value="Genomic_DNA"/>
</dbReference>
<dbReference type="PANTHER" id="PTHR31896:SF12">
    <property type="entry name" value="HXXXD-TYPE ACYL-TRANSFERASE FAMILY PROTEIN"/>
    <property type="match status" value="1"/>
</dbReference>
<protein>
    <submittedName>
        <fullName evidence="2">Transferase</fullName>
    </submittedName>
</protein>
<organism evidence="2 3">
    <name type="scientific">Corchorus olitorius</name>
    <dbReference type="NCBI Taxonomy" id="93759"/>
    <lineage>
        <taxon>Eukaryota</taxon>
        <taxon>Viridiplantae</taxon>
        <taxon>Streptophyta</taxon>
        <taxon>Embryophyta</taxon>
        <taxon>Tracheophyta</taxon>
        <taxon>Spermatophyta</taxon>
        <taxon>Magnoliopsida</taxon>
        <taxon>eudicotyledons</taxon>
        <taxon>Gunneridae</taxon>
        <taxon>Pentapetalae</taxon>
        <taxon>rosids</taxon>
        <taxon>malvids</taxon>
        <taxon>Malvales</taxon>
        <taxon>Malvaceae</taxon>
        <taxon>Grewioideae</taxon>
        <taxon>Apeibeae</taxon>
        <taxon>Corchorus</taxon>
    </lineage>
</organism>
<dbReference type="STRING" id="93759.A0A1R3GJI4"/>
<evidence type="ECO:0000256" key="1">
    <source>
        <dbReference type="ARBA" id="ARBA00022679"/>
    </source>
</evidence>
<dbReference type="GO" id="GO:0016740">
    <property type="term" value="F:transferase activity"/>
    <property type="evidence" value="ECO:0007669"/>
    <property type="project" value="UniProtKB-KW"/>
</dbReference>
<dbReference type="Proteomes" id="UP000187203">
    <property type="component" value="Unassembled WGS sequence"/>
</dbReference>
<dbReference type="Pfam" id="PF02458">
    <property type="entry name" value="Transferase"/>
    <property type="match status" value="1"/>
</dbReference>
<comment type="caution">
    <text evidence="2">The sequence shown here is derived from an EMBL/GenBank/DDBJ whole genome shotgun (WGS) entry which is preliminary data.</text>
</comment>
<reference evidence="3" key="1">
    <citation type="submission" date="2013-09" db="EMBL/GenBank/DDBJ databases">
        <title>Corchorus olitorius genome sequencing.</title>
        <authorList>
            <person name="Alam M."/>
            <person name="Haque M.S."/>
            <person name="Islam M.S."/>
            <person name="Emdad E.M."/>
            <person name="Islam M.M."/>
            <person name="Ahmed B."/>
            <person name="Halim A."/>
            <person name="Hossen Q.M.M."/>
            <person name="Hossain M.Z."/>
            <person name="Ahmed R."/>
            <person name="Khan M.M."/>
            <person name="Islam R."/>
            <person name="Rashid M.M."/>
            <person name="Khan S.A."/>
            <person name="Rahman M.S."/>
            <person name="Alam M."/>
            <person name="Yahiya A.S."/>
            <person name="Khan M.S."/>
            <person name="Azam M.S."/>
            <person name="Haque T."/>
            <person name="Lashkar M.Z.H."/>
            <person name="Akhand A.I."/>
            <person name="Morshed G."/>
            <person name="Roy S."/>
            <person name="Uddin K.S."/>
            <person name="Rabeya T."/>
            <person name="Hossain A.S."/>
            <person name="Chowdhury A."/>
            <person name="Snigdha A.R."/>
            <person name="Mortoza M.S."/>
            <person name="Matin S.A."/>
            <person name="Hoque S.M.E."/>
            <person name="Islam M.K."/>
            <person name="Roy D.K."/>
            <person name="Haider R."/>
            <person name="Moosa M.M."/>
            <person name="Elias S.M."/>
            <person name="Hasan A.M."/>
            <person name="Jahan S."/>
            <person name="Shafiuddin M."/>
            <person name="Mahmood N."/>
            <person name="Shommy N.S."/>
        </authorList>
    </citation>
    <scope>NUCLEOTIDE SEQUENCE [LARGE SCALE GENOMIC DNA]</scope>
    <source>
        <strain evidence="3">cv. O-4</strain>
    </source>
</reference>
<keyword evidence="3" id="KW-1185">Reference proteome</keyword>
<evidence type="ECO:0000313" key="3">
    <source>
        <dbReference type="Proteomes" id="UP000187203"/>
    </source>
</evidence>